<dbReference type="InterPro" id="IPR008915">
    <property type="entry name" value="Peptidase_M50"/>
</dbReference>
<evidence type="ECO:0000256" key="6">
    <source>
        <dbReference type="ARBA" id="ARBA00022670"/>
    </source>
</evidence>
<keyword evidence="10 12" id="KW-1133">Transmembrane helix</keyword>
<keyword evidence="9" id="KW-0809">Transit peptide</keyword>
<gene>
    <name evidence="14" type="ORF">PCAL00307_LOCUS11381</name>
</gene>
<evidence type="ECO:0000256" key="1">
    <source>
        <dbReference type="ARBA" id="ARBA00004141"/>
    </source>
</evidence>
<keyword evidence="7 12" id="KW-0812">Transmembrane</keyword>
<comment type="subcellular location">
    <subcellularLocation>
        <location evidence="1">Membrane</location>
        <topology evidence="1">Multi-pass membrane protein</topology>
    </subcellularLocation>
    <subcellularLocation>
        <location evidence="2">Plastid</location>
        <location evidence="2">Chloroplast</location>
    </subcellularLocation>
</comment>
<dbReference type="AlphaFoldDB" id="A0A7S3ZW53"/>
<evidence type="ECO:0000256" key="12">
    <source>
        <dbReference type="SAM" id="Phobius"/>
    </source>
</evidence>
<dbReference type="GO" id="GO:0009507">
    <property type="term" value="C:chloroplast"/>
    <property type="evidence" value="ECO:0007669"/>
    <property type="project" value="UniProtKB-SubCell"/>
</dbReference>
<keyword evidence="4" id="KW-0150">Chloroplast</keyword>
<evidence type="ECO:0000256" key="5">
    <source>
        <dbReference type="ARBA" id="ARBA00022640"/>
    </source>
</evidence>
<evidence type="ECO:0000313" key="14">
    <source>
        <dbReference type="EMBL" id="CAE0695945.1"/>
    </source>
</evidence>
<organism evidence="14">
    <name type="scientific">Pelagomonas calceolata</name>
    <dbReference type="NCBI Taxonomy" id="35677"/>
    <lineage>
        <taxon>Eukaryota</taxon>
        <taxon>Sar</taxon>
        <taxon>Stramenopiles</taxon>
        <taxon>Ochrophyta</taxon>
        <taxon>Pelagophyceae</taxon>
        <taxon>Pelagomonadales</taxon>
        <taxon>Pelagomonadaceae</taxon>
        <taxon>Pelagomonas</taxon>
    </lineage>
</organism>
<evidence type="ECO:0000256" key="11">
    <source>
        <dbReference type="ARBA" id="ARBA00023136"/>
    </source>
</evidence>
<name>A0A7S3ZW53_9STRA</name>
<keyword evidence="5" id="KW-0934">Plastid</keyword>
<keyword evidence="8" id="KW-0378">Hydrolase</keyword>
<feature type="transmembrane region" description="Helical" evidence="12">
    <location>
        <begin position="299"/>
        <end position="322"/>
    </location>
</feature>
<keyword evidence="6" id="KW-0645">Protease</keyword>
<feature type="domain" description="Peptidase M50" evidence="13">
    <location>
        <begin position="177"/>
        <end position="340"/>
    </location>
</feature>
<keyword evidence="11 12" id="KW-0472">Membrane</keyword>
<dbReference type="Pfam" id="PF02163">
    <property type="entry name" value="Peptidase_M50"/>
    <property type="match status" value="1"/>
</dbReference>
<evidence type="ECO:0000256" key="10">
    <source>
        <dbReference type="ARBA" id="ARBA00022989"/>
    </source>
</evidence>
<proteinExistence type="inferred from homology"/>
<dbReference type="GO" id="GO:0008233">
    <property type="term" value="F:peptidase activity"/>
    <property type="evidence" value="ECO:0007669"/>
    <property type="project" value="UniProtKB-KW"/>
</dbReference>
<evidence type="ECO:0000256" key="7">
    <source>
        <dbReference type="ARBA" id="ARBA00022692"/>
    </source>
</evidence>
<protein>
    <recommendedName>
        <fullName evidence="13">Peptidase M50 domain-containing protein</fullName>
    </recommendedName>
</protein>
<evidence type="ECO:0000256" key="4">
    <source>
        <dbReference type="ARBA" id="ARBA00022528"/>
    </source>
</evidence>
<dbReference type="PANTHER" id="PTHR31412:SF0">
    <property type="entry name" value="ZINC METALLOPROTEASE EGY1, CHLOROPLASTIC-RELATED"/>
    <property type="match status" value="1"/>
</dbReference>
<dbReference type="PANTHER" id="PTHR31412">
    <property type="entry name" value="ZINC METALLOPROTEASE EGY1"/>
    <property type="match status" value="1"/>
</dbReference>
<comment type="similarity">
    <text evidence="3">Belongs to the peptidase M50B family.</text>
</comment>
<evidence type="ECO:0000256" key="3">
    <source>
        <dbReference type="ARBA" id="ARBA00007931"/>
    </source>
</evidence>
<feature type="transmembrane region" description="Helical" evidence="12">
    <location>
        <begin position="394"/>
        <end position="418"/>
    </location>
</feature>
<feature type="transmembrane region" description="Helical" evidence="12">
    <location>
        <begin position="267"/>
        <end position="287"/>
    </location>
</feature>
<evidence type="ECO:0000256" key="8">
    <source>
        <dbReference type="ARBA" id="ARBA00022801"/>
    </source>
</evidence>
<dbReference type="GO" id="GO:0006508">
    <property type="term" value="P:proteolysis"/>
    <property type="evidence" value="ECO:0007669"/>
    <property type="project" value="UniProtKB-KW"/>
</dbReference>
<evidence type="ECO:0000259" key="13">
    <source>
        <dbReference type="Pfam" id="PF02163"/>
    </source>
</evidence>
<feature type="transmembrane region" description="Helical" evidence="12">
    <location>
        <begin position="169"/>
        <end position="188"/>
    </location>
</feature>
<dbReference type="InterPro" id="IPR044838">
    <property type="entry name" value="EGY1-like"/>
</dbReference>
<feature type="transmembrane region" description="Helical" evidence="12">
    <location>
        <begin position="131"/>
        <end position="154"/>
    </location>
</feature>
<dbReference type="EMBL" id="HBIW01013256">
    <property type="protein sequence ID" value="CAE0695945.1"/>
    <property type="molecule type" value="Transcribed_RNA"/>
</dbReference>
<sequence length="424" mass="43754">MTREAADMLRKTLFDDEKGFRCDAVDVCERGAIFRGSTRNQAAKDLLATCQAKVPQDYRLFALEDPVPPTDEEVEARLQDARDRALLDKDISDGSPDAPPNELMAAARRPTVIIAVASETRPLQIESKLGLATRLAGLVGTAGSAAAFSAAAGAGNEQLFERLKDGDESAFACVLPIAIGIFAILAVHECAHAVLARRGSVDWSLPVFLPSLSTGSLGASNELNEYAPSRSALFDTAIAGPLAGLALSILFVLIGSALPLDSATAPALPAIAIRSSALGSLLVAIGAPSALSAPPDVSVALHPLVVAGLAGLAINALALLPLGRTDGGRCALSAYGRTLGAGLQGFATLFVGLAALFGGDDLLLFHLLWVFGLQRDPESPCVDEVTDAEGRRPVYALALIVAGLCLLPLAPAAPSTVLPGFPSL</sequence>
<accession>A0A7S3ZW53</accession>
<reference evidence="14" key="1">
    <citation type="submission" date="2021-01" db="EMBL/GenBank/DDBJ databases">
        <authorList>
            <person name="Corre E."/>
            <person name="Pelletier E."/>
            <person name="Niang G."/>
            <person name="Scheremetjew M."/>
            <person name="Finn R."/>
            <person name="Kale V."/>
            <person name="Holt S."/>
            <person name="Cochrane G."/>
            <person name="Meng A."/>
            <person name="Brown T."/>
            <person name="Cohen L."/>
        </authorList>
    </citation>
    <scope>NUCLEOTIDE SEQUENCE</scope>
    <source>
        <strain evidence="14">CCMP1756</strain>
    </source>
</reference>
<feature type="transmembrane region" description="Helical" evidence="12">
    <location>
        <begin position="238"/>
        <end position="260"/>
    </location>
</feature>
<evidence type="ECO:0000256" key="9">
    <source>
        <dbReference type="ARBA" id="ARBA00022946"/>
    </source>
</evidence>
<dbReference type="GO" id="GO:0016020">
    <property type="term" value="C:membrane"/>
    <property type="evidence" value="ECO:0007669"/>
    <property type="project" value="UniProtKB-SubCell"/>
</dbReference>
<evidence type="ECO:0000256" key="2">
    <source>
        <dbReference type="ARBA" id="ARBA00004229"/>
    </source>
</evidence>